<comment type="caution">
    <text evidence="3">The sequence shown here is derived from an EMBL/GenBank/DDBJ whole genome shotgun (WGS) entry which is preliminary data.</text>
</comment>
<evidence type="ECO:0000256" key="1">
    <source>
        <dbReference type="SAM" id="MobiDB-lite"/>
    </source>
</evidence>
<sequence>MGFSAEGGKSPETPVNKLNNPSQEEVIDSPADTFIFQDTPEQGLRRKRIRRGIFGVSIALGLALLFLIVALISWVSM</sequence>
<keyword evidence="4" id="KW-1185">Reference proteome</keyword>
<organism evidence="3 4">
    <name type="scientific">Spirochaeta lutea</name>
    <dbReference type="NCBI Taxonomy" id="1480694"/>
    <lineage>
        <taxon>Bacteria</taxon>
        <taxon>Pseudomonadati</taxon>
        <taxon>Spirochaetota</taxon>
        <taxon>Spirochaetia</taxon>
        <taxon>Spirochaetales</taxon>
        <taxon>Spirochaetaceae</taxon>
        <taxon>Spirochaeta</taxon>
    </lineage>
</organism>
<reference evidence="3 4" key="1">
    <citation type="submission" date="2014-05" db="EMBL/GenBank/DDBJ databases">
        <title>De novo Genome Sequence of Spirocheata sp.</title>
        <authorList>
            <person name="Shivani Y."/>
            <person name="Subhash Y."/>
            <person name="Tushar L."/>
            <person name="Sasikala C."/>
            <person name="Ramana C.V."/>
        </authorList>
    </citation>
    <scope>NUCLEOTIDE SEQUENCE [LARGE SCALE GENOMIC DNA]</scope>
    <source>
        <strain evidence="3 4">JC230</strain>
    </source>
</reference>
<proteinExistence type="predicted"/>
<dbReference type="EMBL" id="JNUP01000003">
    <property type="protein sequence ID" value="KGE73763.1"/>
    <property type="molecule type" value="Genomic_DNA"/>
</dbReference>
<keyword evidence="2" id="KW-0472">Membrane</keyword>
<dbReference type="STRING" id="1480694.DC28_00605"/>
<dbReference type="Proteomes" id="UP000029692">
    <property type="component" value="Unassembled WGS sequence"/>
</dbReference>
<evidence type="ECO:0000256" key="2">
    <source>
        <dbReference type="SAM" id="Phobius"/>
    </source>
</evidence>
<feature type="transmembrane region" description="Helical" evidence="2">
    <location>
        <begin position="53"/>
        <end position="75"/>
    </location>
</feature>
<evidence type="ECO:0000313" key="4">
    <source>
        <dbReference type="Proteomes" id="UP000029692"/>
    </source>
</evidence>
<name>A0A098R272_9SPIO</name>
<evidence type="ECO:0000313" key="3">
    <source>
        <dbReference type="EMBL" id="KGE73763.1"/>
    </source>
</evidence>
<dbReference type="AlphaFoldDB" id="A0A098R272"/>
<accession>A0A098R272</accession>
<protein>
    <submittedName>
        <fullName evidence="3">Uncharacterized protein</fullName>
    </submittedName>
</protein>
<keyword evidence="2" id="KW-0812">Transmembrane</keyword>
<gene>
    <name evidence="3" type="ORF">DC28_00605</name>
</gene>
<feature type="region of interest" description="Disordered" evidence="1">
    <location>
        <begin position="1"/>
        <end position="23"/>
    </location>
</feature>
<keyword evidence="2" id="KW-1133">Transmembrane helix</keyword>